<dbReference type="Proteomes" id="UP000182077">
    <property type="component" value="Unassembled WGS sequence"/>
</dbReference>
<reference evidence="3 4" key="1">
    <citation type="submission" date="2014-12" db="EMBL/GenBank/DDBJ databases">
        <title>Draft genome sequences of 29 type strains of Enterococci.</title>
        <authorList>
            <person name="Zhong Z."/>
            <person name="Sun Z."/>
            <person name="Liu W."/>
            <person name="Zhang W."/>
            <person name="Zhang H."/>
        </authorList>
    </citation>
    <scope>NUCLEOTIDE SEQUENCE [LARGE SCALE GENOMIC DNA]</scope>
    <source>
        <strain evidence="3 4">DSM 17122</strain>
    </source>
</reference>
<proteinExistence type="predicted"/>
<dbReference type="PANTHER" id="PTHR46558:SF11">
    <property type="entry name" value="HTH-TYPE TRANSCRIPTIONAL REGULATOR XRE"/>
    <property type="match status" value="1"/>
</dbReference>
<feature type="domain" description="HTH cro/C1-type" evidence="2">
    <location>
        <begin position="10"/>
        <end position="64"/>
    </location>
</feature>
<evidence type="ECO:0000313" key="3">
    <source>
        <dbReference type="EMBL" id="OJG45189.1"/>
    </source>
</evidence>
<evidence type="ECO:0000313" key="4">
    <source>
        <dbReference type="Proteomes" id="UP000182077"/>
    </source>
</evidence>
<dbReference type="SMART" id="SM00530">
    <property type="entry name" value="HTH_XRE"/>
    <property type="match status" value="1"/>
</dbReference>
<dbReference type="STRING" id="249189.RV04_GL002237"/>
<dbReference type="SUPFAM" id="SSF47413">
    <property type="entry name" value="lambda repressor-like DNA-binding domains"/>
    <property type="match status" value="1"/>
</dbReference>
<dbReference type="EMBL" id="JXKQ01000007">
    <property type="protein sequence ID" value="OJG45189.1"/>
    <property type="molecule type" value="Genomic_DNA"/>
</dbReference>
<protein>
    <recommendedName>
        <fullName evidence="2">HTH cro/C1-type domain-containing protein</fullName>
    </recommendedName>
</protein>
<dbReference type="GO" id="GO:0003677">
    <property type="term" value="F:DNA binding"/>
    <property type="evidence" value="ECO:0007669"/>
    <property type="project" value="UniProtKB-KW"/>
</dbReference>
<dbReference type="PROSITE" id="PS50943">
    <property type="entry name" value="HTH_CROC1"/>
    <property type="match status" value="1"/>
</dbReference>
<evidence type="ECO:0000259" key="2">
    <source>
        <dbReference type="PROSITE" id="PS50943"/>
    </source>
</evidence>
<dbReference type="OrthoDB" id="9805856at2"/>
<evidence type="ECO:0000256" key="1">
    <source>
        <dbReference type="ARBA" id="ARBA00023125"/>
    </source>
</evidence>
<dbReference type="InterPro" id="IPR001387">
    <property type="entry name" value="Cro/C1-type_HTH"/>
</dbReference>
<dbReference type="InterPro" id="IPR010982">
    <property type="entry name" value="Lambda_DNA-bd_dom_sf"/>
</dbReference>
<name>A0A1L8TLH5_9ENTE</name>
<gene>
    <name evidence="3" type="ORF">RV04_GL002237</name>
</gene>
<dbReference type="PANTHER" id="PTHR46558">
    <property type="entry name" value="TRACRIPTIONAL REGULATORY PROTEIN-RELATED-RELATED"/>
    <property type="match status" value="1"/>
</dbReference>
<accession>A0A1L8TLH5</accession>
<comment type="caution">
    <text evidence="3">The sequence shown here is derived from an EMBL/GenBank/DDBJ whole genome shotgun (WGS) entry which is preliminary data.</text>
</comment>
<dbReference type="Gene3D" id="1.10.260.40">
    <property type="entry name" value="lambda repressor-like DNA-binding domains"/>
    <property type="match status" value="1"/>
</dbReference>
<dbReference type="Pfam" id="PF01381">
    <property type="entry name" value="HTH_3"/>
    <property type="match status" value="1"/>
</dbReference>
<dbReference type="CDD" id="cd00093">
    <property type="entry name" value="HTH_XRE"/>
    <property type="match status" value="1"/>
</dbReference>
<keyword evidence="4" id="KW-1185">Reference proteome</keyword>
<keyword evidence="1" id="KW-0238">DNA-binding</keyword>
<organism evidence="3 4">
    <name type="scientific">Enterococcus hermanniensis</name>
    <dbReference type="NCBI Taxonomy" id="249189"/>
    <lineage>
        <taxon>Bacteria</taxon>
        <taxon>Bacillati</taxon>
        <taxon>Bacillota</taxon>
        <taxon>Bacilli</taxon>
        <taxon>Lactobacillales</taxon>
        <taxon>Enterococcaceae</taxon>
        <taxon>Enterococcus</taxon>
    </lineage>
</organism>
<sequence length="145" mass="16648">MAKNELANRIINLRESKDWTQTELGKKIGLEKSTMNKIENGSRKVTTDELRQLAKVFGVSTDYLLGNTSKRNYYDLTEKDENSIQKQLEEMIGDLSQGGPLSFSKDESEIDQETRELLIASLENSLRIAKIEAKKKFTPKKYRDE</sequence>
<dbReference type="RefSeq" id="WP_071858099.1">
    <property type="nucleotide sequence ID" value="NZ_JBHSHK010000008.1"/>
</dbReference>
<dbReference type="AlphaFoldDB" id="A0A1L8TLH5"/>